<gene>
    <name evidence="6" type="ORF">NBRC111894_4715</name>
</gene>
<dbReference type="InterPro" id="IPR035906">
    <property type="entry name" value="MetI-like_sf"/>
</dbReference>
<dbReference type="GO" id="GO:0016020">
    <property type="term" value="C:membrane"/>
    <property type="evidence" value="ECO:0007669"/>
    <property type="project" value="UniProtKB-SubCell"/>
</dbReference>
<dbReference type="EMBL" id="BEXB01000114">
    <property type="protein sequence ID" value="GAY79161.1"/>
    <property type="molecule type" value="Genomic_DNA"/>
</dbReference>
<evidence type="ECO:0008006" key="8">
    <source>
        <dbReference type="Google" id="ProtNLM"/>
    </source>
</evidence>
<evidence type="ECO:0000313" key="7">
    <source>
        <dbReference type="Proteomes" id="UP000319716"/>
    </source>
</evidence>
<feature type="transmembrane region" description="Helical" evidence="5">
    <location>
        <begin position="18"/>
        <end position="36"/>
    </location>
</feature>
<evidence type="ECO:0000256" key="5">
    <source>
        <dbReference type="SAM" id="Phobius"/>
    </source>
</evidence>
<dbReference type="AlphaFoldDB" id="A0A4Y1ZJI8"/>
<evidence type="ECO:0000256" key="1">
    <source>
        <dbReference type="ARBA" id="ARBA00004141"/>
    </source>
</evidence>
<dbReference type="RefSeq" id="WP_262393679.1">
    <property type="nucleotide sequence ID" value="NZ_BEXB01000114.1"/>
</dbReference>
<accession>A0A4Y1ZJI8</accession>
<keyword evidence="4 5" id="KW-0472">Membrane</keyword>
<evidence type="ECO:0000313" key="6">
    <source>
        <dbReference type="EMBL" id="GAY79161.1"/>
    </source>
</evidence>
<protein>
    <recommendedName>
        <fullName evidence="8">Amino acid ABC transporter, permease protein</fullName>
    </recommendedName>
</protein>
<comment type="caution">
    <text evidence="6">The sequence shown here is derived from an EMBL/GenBank/DDBJ whole genome shotgun (WGS) entry which is preliminary data.</text>
</comment>
<keyword evidence="3 5" id="KW-1133">Transmembrane helix</keyword>
<organism evidence="6 7">
    <name type="scientific">Sporolactobacillus inulinus</name>
    <dbReference type="NCBI Taxonomy" id="2078"/>
    <lineage>
        <taxon>Bacteria</taxon>
        <taxon>Bacillati</taxon>
        <taxon>Bacillota</taxon>
        <taxon>Bacilli</taxon>
        <taxon>Bacillales</taxon>
        <taxon>Sporolactobacillaceae</taxon>
        <taxon>Sporolactobacillus</taxon>
    </lineage>
</organism>
<evidence type="ECO:0000256" key="3">
    <source>
        <dbReference type="ARBA" id="ARBA00022989"/>
    </source>
</evidence>
<keyword evidence="2 5" id="KW-0812">Transmembrane</keyword>
<sequence length="49" mass="5601">MYQTTTVRGTTALGLEPIIVASFIYLVMTLALTRLLSHLERRLKSSDYR</sequence>
<name>A0A4Y1ZJI8_9BACL</name>
<dbReference type="Proteomes" id="UP000319716">
    <property type="component" value="Unassembled WGS sequence"/>
</dbReference>
<evidence type="ECO:0000256" key="2">
    <source>
        <dbReference type="ARBA" id="ARBA00022692"/>
    </source>
</evidence>
<proteinExistence type="predicted"/>
<evidence type="ECO:0000256" key="4">
    <source>
        <dbReference type="ARBA" id="ARBA00023136"/>
    </source>
</evidence>
<dbReference type="Gene3D" id="1.10.3720.10">
    <property type="entry name" value="MetI-like"/>
    <property type="match status" value="1"/>
</dbReference>
<comment type="subcellular location">
    <subcellularLocation>
        <location evidence="1">Membrane</location>
        <topology evidence="1">Multi-pass membrane protein</topology>
    </subcellularLocation>
</comment>
<reference evidence="6 7" key="1">
    <citation type="submission" date="2017-11" db="EMBL/GenBank/DDBJ databases">
        <title>Draft Genome Sequence of Sporolactobacillus inulinus NBRC 111894 Isolated from Koso, a Japanese Sugar-Vegetable Fermented Beverage.</title>
        <authorList>
            <person name="Chiou T.Y."/>
            <person name="Oshima K."/>
            <person name="Suda W."/>
            <person name="Hattori M."/>
            <person name="Takahashi T."/>
        </authorList>
    </citation>
    <scope>NUCLEOTIDE SEQUENCE [LARGE SCALE GENOMIC DNA]</scope>
    <source>
        <strain evidence="6 7">NBRC111894</strain>
    </source>
</reference>